<gene>
    <name evidence="1" type="ORF">e1116g03.tmp0161</name>
</gene>
<dbReference type="Proteomes" id="UP000243681">
    <property type="component" value="Chromosome 1"/>
</dbReference>
<evidence type="ECO:0000313" key="1">
    <source>
        <dbReference type="EMBL" id="CAK51535.1"/>
    </source>
</evidence>
<organism evidence="1 2">
    <name type="scientific">Eimeria tenella</name>
    <name type="common">Coccidian parasite</name>
    <dbReference type="NCBI Taxonomy" id="5802"/>
    <lineage>
        <taxon>Eukaryota</taxon>
        <taxon>Sar</taxon>
        <taxon>Alveolata</taxon>
        <taxon>Apicomplexa</taxon>
        <taxon>Conoidasida</taxon>
        <taxon>Coccidia</taxon>
        <taxon>Eucoccidiorida</taxon>
        <taxon>Eimeriorina</taxon>
        <taxon>Eimeriidae</taxon>
        <taxon>Eimeria</taxon>
    </lineage>
</organism>
<dbReference type="AlphaFoldDB" id="C8TE49"/>
<evidence type="ECO:0000313" key="2">
    <source>
        <dbReference type="Proteomes" id="UP000243681"/>
    </source>
</evidence>
<name>C8TE49_EIMTE</name>
<accession>C8TE49</accession>
<proteinExistence type="predicted"/>
<reference evidence="1 2" key="1">
    <citation type="journal article" date="2007" name="Genome Res.">
        <title>Sequencing and analysis of chromosome 1 of Eimeria tenella reveals a unique segmental organization.</title>
        <authorList>
            <person name="Ling K.H."/>
            <person name="Rajandream M.A."/>
            <person name="Rivailler P."/>
            <person name="Ivens A."/>
            <person name="Yap S.J."/>
            <person name="Madeira A.M.B.N."/>
            <person name="Mungall K."/>
            <person name="Billington K."/>
            <person name="Yee W.Y."/>
            <person name="Bankier A.T."/>
            <person name="Carroll F."/>
            <person name="Durham A.M."/>
            <person name="Peters N."/>
            <person name="Loo S.S."/>
            <person name="Mat-Isa M.N."/>
            <person name="Novaes J."/>
            <person name="Quail M."/>
            <person name="Rosli R."/>
            <person name="Shamsudin M.N."/>
            <person name="Sobreira T.J.P."/>
            <person name="Tivey A.R."/>
            <person name="Wai S.F."/>
            <person name="White S."/>
            <person name="Wu X."/>
            <person name="Kerhornou A.X."/>
            <person name="Blake D."/>
            <person name="Mohamed R."/>
            <person name="Shirley M."/>
            <person name="Gruber A."/>
            <person name="Berriman M."/>
            <person name="Tomley F."/>
            <person name="Dear P.H."/>
            <person name="Wan K.L."/>
        </authorList>
    </citation>
    <scope>NUCLEOTIDE SEQUENCE [LARGE SCALE GENOMIC DNA]</scope>
    <source>
        <strain evidence="1 2">Houghton</strain>
    </source>
</reference>
<protein>
    <submittedName>
        <fullName evidence="1">Uncharacterized protein</fullName>
    </submittedName>
</protein>
<dbReference type="EMBL" id="AM269894">
    <property type="protein sequence ID" value="CAK51535.1"/>
    <property type="molecule type" value="Genomic_DNA"/>
</dbReference>
<sequence>MNLNGLSQEQLTKKRQGMRTFWESNMTFERKSTEGRSVSVTFVYIQSSSETAAIYEQWQSIIKRMPSSKEEAEIHGLKSTRRSSIANTDAFSYCQNTTVSRQNDGVLIWHFVSKRESCSESLRLTKNSITKKASYALHQPHIMSVTIA</sequence>